<dbReference type="PROSITE" id="PS50005">
    <property type="entry name" value="TPR"/>
    <property type="match status" value="1"/>
</dbReference>
<organism evidence="5">
    <name type="scientific">Phenylobacterium glaciei</name>
    <dbReference type="NCBI Taxonomy" id="2803784"/>
    <lineage>
        <taxon>Bacteria</taxon>
        <taxon>Pseudomonadati</taxon>
        <taxon>Pseudomonadota</taxon>
        <taxon>Alphaproteobacteria</taxon>
        <taxon>Caulobacterales</taxon>
        <taxon>Caulobacteraceae</taxon>
        <taxon>Phenylobacterium</taxon>
    </lineage>
</organism>
<protein>
    <submittedName>
        <fullName evidence="5">Tetratricopeptide repeat protein</fullName>
    </submittedName>
</protein>
<dbReference type="SUPFAM" id="SSF48452">
    <property type="entry name" value="TPR-like"/>
    <property type="match status" value="1"/>
</dbReference>
<feature type="compositionally biased region" description="Low complexity" evidence="4">
    <location>
        <begin position="160"/>
        <end position="171"/>
    </location>
</feature>
<feature type="region of interest" description="Disordered" evidence="4">
    <location>
        <begin position="145"/>
        <end position="171"/>
    </location>
</feature>
<dbReference type="PANTHER" id="PTHR44858:SF1">
    <property type="entry name" value="UDP-N-ACETYLGLUCOSAMINE--PEPTIDE N-ACETYLGLUCOSAMINYLTRANSFERASE SPINDLY-RELATED"/>
    <property type="match status" value="1"/>
</dbReference>
<evidence type="ECO:0000313" key="5">
    <source>
        <dbReference type="EMBL" id="QQZ48642.1"/>
    </source>
</evidence>
<dbReference type="Pfam" id="PF13432">
    <property type="entry name" value="TPR_16"/>
    <property type="match status" value="1"/>
</dbReference>
<keyword evidence="2 3" id="KW-0802">TPR repeat</keyword>
<evidence type="ECO:0000256" key="2">
    <source>
        <dbReference type="ARBA" id="ARBA00022803"/>
    </source>
</evidence>
<dbReference type="AlphaFoldDB" id="A0A974P0M5"/>
<feature type="repeat" description="TPR" evidence="3">
    <location>
        <begin position="51"/>
        <end position="84"/>
    </location>
</feature>
<dbReference type="InterPro" id="IPR019734">
    <property type="entry name" value="TPR_rpt"/>
</dbReference>
<accession>A0A974P0M5</accession>
<keyword evidence="1" id="KW-0677">Repeat</keyword>
<gene>
    <name evidence="5" type="ORF">JKL49_14005</name>
</gene>
<dbReference type="InterPro" id="IPR011990">
    <property type="entry name" value="TPR-like_helical_dom_sf"/>
</dbReference>
<evidence type="ECO:0000256" key="4">
    <source>
        <dbReference type="SAM" id="MobiDB-lite"/>
    </source>
</evidence>
<dbReference type="SMART" id="SM00028">
    <property type="entry name" value="TPR"/>
    <property type="match status" value="3"/>
</dbReference>
<evidence type="ECO:0000256" key="1">
    <source>
        <dbReference type="ARBA" id="ARBA00022737"/>
    </source>
</evidence>
<dbReference type="InterPro" id="IPR050498">
    <property type="entry name" value="Ycf3"/>
</dbReference>
<evidence type="ECO:0000256" key="3">
    <source>
        <dbReference type="PROSITE-ProRule" id="PRU00339"/>
    </source>
</evidence>
<name>A0A974P0M5_9CAUL</name>
<dbReference type="Gene3D" id="1.25.40.10">
    <property type="entry name" value="Tetratricopeptide repeat domain"/>
    <property type="match status" value="1"/>
</dbReference>
<sequence>MAEQLFRHFLARFPDHPEGANNLACALRSQSRFDEAIAVLKSALTKDPSHPMVWNTLGTVMAEQGDPLNALIFFDEALRQDESLAKARYNRGNMKMAIGEIEASLVDCEAALAQVTLESERQMMRLSRSTILINLGRIGEGWDDYEARLHPSSPTPPSSSPTARSGRPATT</sequence>
<dbReference type="EMBL" id="CP068570">
    <property type="protein sequence ID" value="QQZ48642.1"/>
    <property type="molecule type" value="Genomic_DNA"/>
</dbReference>
<dbReference type="PANTHER" id="PTHR44858">
    <property type="entry name" value="TETRATRICOPEPTIDE REPEAT PROTEIN 6"/>
    <property type="match status" value="1"/>
</dbReference>
<proteinExistence type="predicted"/>
<reference evidence="5" key="1">
    <citation type="submission" date="2021-01" db="EMBL/GenBank/DDBJ databases">
        <title>Genome sequence of Phenylobacterium sp. 20VBR1 isolated from a valley glaceir, Ny-Alesund, Svalbard.</title>
        <authorList>
            <person name="Thomas F.A."/>
            <person name="Krishnan K.P."/>
            <person name="Sinha R.K."/>
        </authorList>
    </citation>
    <scope>NUCLEOTIDE SEQUENCE</scope>
    <source>
        <strain evidence="5">20VBR1</strain>
    </source>
</reference>